<evidence type="ECO:0000313" key="1">
    <source>
        <dbReference type="EMBL" id="ETO20738.1"/>
    </source>
</evidence>
<proteinExistence type="predicted"/>
<organism evidence="1 2">
    <name type="scientific">Reticulomyxa filosa</name>
    <dbReference type="NCBI Taxonomy" id="46433"/>
    <lineage>
        <taxon>Eukaryota</taxon>
        <taxon>Sar</taxon>
        <taxon>Rhizaria</taxon>
        <taxon>Retaria</taxon>
        <taxon>Foraminifera</taxon>
        <taxon>Monothalamids</taxon>
        <taxon>Reticulomyxidae</taxon>
        <taxon>Reticulomyxa</taxon>
    </lineage>
</organism>
<feature type="non-terminal residue" evidence="1">
    <location>
        <position position="203"/>
    </location>
</feature>
<name>X6N498_RETFI</name>
<keyword evidence="2" id="KW-1185">Reference proteome</keyword>
<evidence type="ECO:0000313" key="2">
    <source>
        <dbReference type="Proteomes" id="UP000023152"/>
    </source>
</evidence>
<dbReference type="EMBL" id="ASPP01012303">
    <property type="protein sequence ID" value="ETO20738.1"/>
    <property type="molecule type" value="Genomic_DNA"/>
</dbReference>
<reference evidence="1 2" key="1">
    <citation type="journal article" date="2013" name="Curr. Biol.">
        <title>The Genome of the Foraminiferan Reticulomyxa filosa.</title>
        <authorList>
            <person name="Glockner G."/>
            <person name="Hulsmann N."/>
            <person name="Schleicher M."/>
            <person name="Noegel A.A."/>
            <person name="Eichinger L."/>
            <person name="Gallinger C."/>
            <person name="Pawlowski J."/>
            <person name="Sierra R."/>
            <person name="Euteneuer U."/>
            <person name="Pillet L."/>
            <person name="Moustafa A."/>
            <person name="Platzer M."/>
            <person name="Groth M."/>
            <person name="Szafranski K."/>
            <person name="Schliwa M."/>
        </authorList>
    </citation>
    <scope>NUCLEOTIDE SEQUENCE [LARGE SCALE GENOMIC DNA]</scope>
</reference>
<sequence length="203" mass="22804">MASFENQLKNLSITHEHVEVKFLGYQGEKKEVAKVVFKLIDKDKSNLILMTLPNPPETGSFFVESSLPTFDSEVNGYAAGKVGLTVETFAQFCAKLYYQSVCGGDDLMDVSDGEDADWNEADEDAWNDEEVTEDSNAIVGMGGHDKDAEKYSAWKLRLNDKATELRKANANKTVTEDQSKIENQMFKPESVAMMLCNQIIYYR</sequence>
<protein>
    <submittedName>
        <fullName evidence="1">Uncharacterized protein</fullName>
    </submittedName>
</protein>
<comment type="caution">
    <text evidence="1">The sequence shown here is derived from an EMBL/GenBank/DDBJ whole genome shotgun (WGS) entry which is preliminary data.</text>
</comment>
<accession>X6N498</accession>
<dbReference type="Proteomes" id="UP000023152">
    <property type="component" value="Unassembled WGS sequence"/>
</dbReference>
<gene>
    <name evidence="1" type="ORF">RFI_16478</name>
</gene>
<dbReference type="AlphaFoldDB" id="X6N498"/>